<sequence length="151" mass="16756">MLDVLLFWLKQLYAADHSVRPYCCRPSEHVAYVNDVGAPMESNNEQQNARKKIIVTTHSAVSSKLKQTLYLLLARGRRGEIHSVGTAVVGGGVFGLKPQARCVRVWAREVVASSRRAAGKGVVWYFMRVGAVVLWEVGGRGGLWFQGCLFH</sequence>
<accession>A0ACB6RTT4</accession>
<reference evidence="1" key="1">
    <citation type="journal article" date="2020" name="Stud. Mycol.">
        <title>101 Dothideomycetes genomes: a test case for predicting lifestyles and emergence of pathogens.</title>
        <authorList>
            <person name="Haridas S."/>
            <person name="Albert R."/>
            <person name="Binder M."/>
            <person name="Bloem J."/>
            <person name="Labutti K."/>
            <person name="Salamov A."/>
            <person name="Andreopoulos B."/>
            <person name="Baker S."/>
            <person name="Barry K."/>
            <person name="Bills G."/>
            <person name="Bluhm B."/>
            <person name="Cannon C."/>
            <person name="Castanera R."/>
            <person name="Culley D."/>
            <person name="Daum C."/>
            <person name="Ezra D."/>
            <person name="Gonzalez J."/>
            <person name="Henrissat B."/>
            <person name="Kuo A."/>
            <person name="Liang C."/>
            <person name="Lipzen A."/>
            <person name="Lutzoni F."/>
            <person name="Magnuson J."/>
            <person name="Mondo S."/>
            <person name="Nolan M."/>
            <person name="Ohm R."/>
            <person name="Pangilinan J."/>
            <person name="Park H.-J."/>
            <person name="Ramirez L."/>
            <person name="Alfaro M."/>
            <person name="Sun H."/>
            <person name="Tritt A."/>
            <person name="Yoshinaga Y."/>
            <person name="Zwiers L.-H."/>
            <person name="Turgeon B."/>
            <person name="Goodwin S."/>
            <person name="Spatafora J."/>
            <person name="Crous P."/>
            <person name="Grigoriev I."/>
        </authorList>
    </citation>
    <scope>NUCLEOTIDE SEQUENCE</scope>
    <source>
        <strain evidence="1">CBS 525.71</strain>
    </source>
</reference>
<dbReference type="Proteomes" id="UP000799754">
    <property type="component" value="Unassembled WGS sequence"/>
</dbReference>
<proteinExistence type="predicted"/>
<gene>
    <name evidence="1" type="ORF">BU25DRAFT_119594</name>
</gene>
<organism evidence="1 2">
    <name type="scientific">Macroventuria anomochaeta</name>
    <dbReference type="NCBI Taxonomy" id="301207"/>
    <lineage>
        <taxon>Eukaryota</taxon>
        <taxon>Fungi</taxon>
        <taxon>Dikarya</taxon>
        <taxon>Ascomycota</taxon>
        <taxon>Pezizomycotina</taxon>
        <taxon>Dothideomycetes</taxon>
        <taxon>Pleosporomycetidae</taxon>
        <taxon>Pleosporales</taxon>
        <taxon>Pleosporineae</taxon>
        <taxon>Didymellaceae</taxon>
        <taxon>Macroventuria</taxon>
    </lineage>
</organism>
<name>A0ACB6RTT4_9PLEO</name>
<keyword evidence="2" id="KW-1185">Reference proteome</keyword>
<dbReference type="EMBL" id="MU006726">
    <property type="protein sequence ID" value="KAF2625346.1"/>
    <property type="molecule type" value="Genomic_DNA"/>
</dbReference>
<evidence type="ECO:0000313" key="2">
    <source>
        <dbReference type="Proteomes" id="UP000799754"/>
    </source>
</evidence>
<comment type="caution">
    <text evidence="1">The sequence shown here is derived from an EMBL/GenBank/DDBJ whole genome shotgun (WGS) entry which is preliminary data.</text>
</comment>
<protein>
    <submittedName>
        <fullName evidence="1">Uncharacterized protein</fullName>
    </submittedName>
</protein>
<evidence type="ECO:0000313" key="1">
    <source>
        <dbReference type="EMBL" id="KAF2625346.1"/>
    </source>
</evidence>